<dbReference type="InterPro" id="IPR038745">
    <property type="entry name" value="AT4G37440-like"/>
</dbReference>
<sequence length="497" mass="56416">MMGPELDMKPRSEAPVKVSLHDGNGSIHQNPEDNLMPCTSNCEENMFDMEALSVGQITATNGSENEDLNITDPGNPSNVGLVEIDCQDATENSQSSSFDDTITRTEDYSVMDTDEVDSRFCGGNASLFEFDQYGDAFRMRRRKVTAHWRRFIRPLMWRCKWLELQIKELQSQALKYEREIAEDDERKEFEFGRLMSENVGTKSLPFSSQMRRDRFMKRKKRKRLEETTDIASYMSHHNLFSYYENRKSVADGASVEDGLDNLGSKATYGNDEFGTNDGWSSLQFQDGDSFLEEILWKMEVAQSQVLKLKARIDKVITENPGKFSSVNKRTLVACDAFASSSQNPASPSEIGNRLLIDHPYIESQHTSEHNFRDPLVLESAVSSYGEVAPHPDMIEGTDHHQVGSLYKNTGDGMLMHNEVAKEELHDFEKVREQPLEVTQVSTEDQQSNPPVLVPVSEADLPSKTSVRNVKSNVKSASSKKPDTPRNTRYRGKRKSWF</sequence>
<evidence type="ECO:0000313" key="4">
    <source>
        <dbReference type="RefSeq" id="XP_015889459.3"/>
    </source>
</evidence>
<feature type="compositionally biased region" description="Polar residues" evidence="2">
    <location>
        <begin position="436"/>
        <end position="449"/>
    </location>
</feature>
<organism evidence="3 5">
    <name type="scientific">Ziziphus jujuba</name>
    <name type="common">Chinese jujube</name>
    <name type="synonym">Ziziphus sativa</name>
    <dbReference type="NCBI Taxonomy" id="326968"/>
    <lineage>
        <taxon>Eukaryota</taxon>
        <taxon>Viridiplantae</taxon>
        <taxon>Streptophyta</taxon>
        <taxon>Embryophyta</taxon>
        <taxon>Tracheophyta</taxon>
        <taxon>Spermatophyta</taxon>
        <taxon>Magnoliopsida</taxon>
        <taxon>eudicotyledons</taxon>
        <taxon>Gunneridae</taxon>
        <taxon>Pentapetalae</taxon>
        <taxon>rosids</taxon>
        <taxon>fabids</taxon>
        <taxon>Rosales</taxon>
        <taxon>Rhamnaceae</taxon>
        <taxon>Paliureae</taxon>
        <taxon>Ziziphus</taxon>
    </lineage>
</organism>
<dbReference type="GeneID" id="107424233"/>
<dbReference type="RefSeq" id="XP_015889459.3">
    <property type="nucleotide sequence ID" value="XM_016033973.4"/>
</dbReference>
<name>A0A6P4ATP4_ZIZJJ</name>
<dbReference type="Proteomes" id="UP001652623">
    <property type="component" value="Chromosome 7"/>
</dbReference>
<dbReference type="PANTHER" id="PTHR34057">
    <property type="entry name" value="ELONGATION FACTOR"/>
    <property type="match status" value="1"/>
</dbReference>
<protein>
    <submittedName>
        <fullName evidence="4 5">Uncharacterized protein LOC107424233 isoform X1</fullName>
    </submittedName>
</protein>
<evidence type="ECO:0000256" key="2">
    <source>
        <dbReference type="SAM" id="MobiDB-lite"/>
    </source>
</evidence>
<dbReference type="AlphaFoldDB" id="A0A6P4ATP4"/>
<dbReference type="KEGG" id="zju:107424233"/>
<accession>A0A6P4ATP4</accession>
<evidence type="ECO:0000313" key="5">
    <source>
        <dbReference type="RefSeq" id="XP_015889460.3"/>
    </source>
</evidence>
<feature type="region of interest" description="Disordered" evidence="2">
    <location>
        <begin position="436"/>
        <end position="497"/>
    </location>
</feature>
<gene>
    <name evidence="4 5" type="primary">LOC107424233</name>
</gene>
<reference evidence="4 5" key="1">
    <citation type="submission" date="2025-05" db="UniProtKB">
        <authorList>
            <consortium name="RefSeq"/>
        </authorList>
    </citation>
    <scope>IDENTIFICATION</scope>
    <source>
        <tissue evidence="4 5">Seedling</tissue>
    </source>
</reference>
<keyword evidence="3" id="KW-1185">Reference proteome</keyword>
<feature type="compositionally biased region" description="Low complexity" evidence="2">
    <location>
        <begin position="462"/>
        <end position="478"/>
    </location>
</feature>
<dbReference type="CDD" id="cd11650">
    <property type="entry name" value="AT4G37440_like"/>
    <property type="match status" value="1"/>
</dbReference>
<evidence type="ECO:0000313" key="3">
    <source>
        <dbReference type="Proteomes" id="UP001652623"/>
    </source>
</evidence>
<dbReference type="PANTHER" id="PTHR34057:SF10">
    <property type="entry name" value="TRANSPOSASE, PTTA_EN_SPM, PLANT"/>
    <property type="match status" value="1"/>
</dbReference>
<keyword evidence="1" id="KW-0175">Coiled coil</keyword>
<feature type="coiled-coil region" evidence="1">
    <location>
        <begin position="159"/>
        <end position="186"/>
    </location>
</feature>
<proteinExistence type="predicted"/>
<evidence type="ECO:0000256" key="1">
    <source>
        <dbReference type="SAM" id="Coils"/>
    </source>
</evidence>
<feature type="compositionally biased region" description="Basic residues" evidence="2">
    <location>
        <begin position="487"/>
        <end position="497"/>
    </location>
</feature>
<dbReference type="RefSeq" id="XP_015889460.3">
    <property type="nucleotide sequence ID" value="XM_016033974.4"/>
</dbReference>